<comment type="caution">
    <text evidence="1">The sequence shown here is derived from an EMBL/GenBank/DDBJ whole genome shotgun (WGS) entry which is preliminary data.</text>
</comment>
<name>A0A3M4XZQ2_9PSED</name>
<protein>
    <submittedName>
        <fullName evidence="1">Plasmid stabilization system</fullName>
    </submittedName>
</protein>
<proteinExistence type="predicted"/>
<accession>A0A3M4XZQ2</accession>
<dbReference type="Proteomes" id="UP000268004">
    <property type="component" value="Unassembled WGS sequence"/>
</dbReference>
<evidence type="ECO:0000313" key="1">
    <source>
        <dbReference type="EMBL" id="RMR81082.1"/>
    </source>
</evidence>
<sequence length="63" mass="7223">MGRECCQQRRQSHRLDIRPGLRITHYRKRAVIAFAADAAQVKILGVFYGGQDFEAVFQADLDE</sequence>
<gene>
    <name evidence="1" type="ORF">ALP78_102640</name>
</gene>
<reference evidence="1 2" key="1">
    <citation type="submission" date="2018-08" db="EMBL/GenBank/DDBJ databases">
        <title>Recombination of ecologically and evolutionarily significant loci maintains genetic cohesion in the Pseudomonas syringae species complex.</title>
        <authorList>
            <person name="Dillon M."/>
            <person name="Thakur S."/>
            <person name="Almeida R.N.D."/>
            <person name="Weir B.S."/>
            <person name="Guttman D.S."/>
        </authorList>
    </citation>
    <scope>NUCLEOTIDE SEQUENCE [LARGE SCALE GENOMIC DNA]</scope>
    <source>
        <strain evidence="1 2">ICMP 4996</strain>
    </source>
</reference>
<evidence type="ECO:0000313" key="2">
    <source>
        <dbReference type="Proteomes" id="UP000268004"/>
    </source>
</evidence>
<dbReference type="EMBL" id="RBSD01000188">
    <property type="protein sequence ID" value="RMR81082.1"/>
    <property type="molecule type" value="Genomic_DNA"/>
</dbReference>
<organism evidence="1 2">
    <name type="scientific">Pseudomonas coronafaciens pv. striafaciens</name>
    <dbReference type="NCBI Taxonomy" id="235276"/>
    <lineage>
        <taxon>Bacteria</taxon>
        <taxon>Pseudomonadati</taxon>
        <taxon>Pseudomonadota</taxon>
        <taxon>Gammaproteobacteria</taxon>
        <taxon>Pseudomonadales</taxon>
        <taxon>Pseudomonadaceae</taxon>
        <taxon>Pseudomonas</taxon>
        <taxon>Pseudomonas coronafaciens</taxon>
    </lineage>
</organism>
<dbReference type="AlphaFoldDB" id="A0A3M4XZQ2"/>